<dbReference type="Gene3D" id="3.40.390.30">
    <property type="entry name" value="Metalloproteases ('zincins'), catalytic domain"/>
    <property type="match status" value="1"/>
</dbReference>
<keyword evidence="8 9" id="KW-0862">Zinc</keyword>
<dbReference type="NCBIfam" id="TIGR00043">
    <property type="entry name" value="rRNA maturation RNase YbeY"/>
    <property type="match status" value="1"/>
</dbReference>
<dbReference type="Proteomes" id="UP000516160">
    <property type="component" value="Chromosome"/>
</dbReference>
<evidence type="ECO:0000256" key="1">
    <source>
        <dbReference type="ARBA" id="ARBA00010875"/>
    </source>
</evidence>
<evidence type="ECO:0000256" key="3">
    <source>
        <dbReference type="ARBA" id="ARBA00022552"/>
    </source>
</evidence>
<reference evidence="10 11" key="1">
    <citation type="submission" date="2020-07" db="EMBL/GenBank/DDBJ databases">
        <title>Alkalicella. sp. LB2 genome.</title>
        <authorList>
            <person name="Postec A."/>
            <person name="Quemeneur M."/>
        </authorList>
    </citation>
    <scope>NUCLEOTIDE SEQUENCE [LARGE SCALE GENOMIC DNA]</scope>
    <source>
        <strain evidence="10 11">LB2</strain>
    </source>
</reference>
<keyword evidence="7 9" id="KW-0378">Hydrolase</keyword>
<protein>
    <recommendedName>
        <fullName evidence="9">Endoribonuclease YbeY</fullName>
        <ecNumber evidence="9">3.1.-.-</ecNumber>
    </recommendedName>
</protein>
<dbReference type="GO" id="GO:0006364">
    <property type="term" value="P:rRNA processing"/>
    <property type="evidence" value="ECO:0007669"/>
    <property type="project" value="UniProtKB-UniRule"/>
</dbReference>
<evidence type="ECO:0000256" key="9">
    <source>
        <dbReference type="HAMAP-Rule" id="MF_00009"/>
    </source>
</evidence>
<evidence type="ECO:0000313" key="11">
    <source>
        <dbReference type="Proteomes" id="UP000516160"/>
    </source>
</evidence>
<keyword evidence="11" id="KW-1185">Reference proteome</keyword>
<dbReference type="GO" id="GO:0008270">
    <property type="term" value="F:zinc ion binding"/>
    <property type="evidence" value="ECO:0007669"/>
    <property type="project" value="UniProtKB-UniRule"/>
</dbReference>
<dbReference type="GO" id="GO:0005737">
    <property type="term" value="C:cytoplasm"/>
    <property type="evidence" value="ECO:0007669"/>
    <property type="project" value="UniProtKB-SubCell"/>
</dbReference>
<comment type="cofactor">
    <cofactor evidence="9">
        <name>Zn(2+)</name>
        <dbReference type="ChEBI" id="CHEBI:29105"/>
    </cofactor>
    <text evidence="9">Binds 1 zinc ion.</text>
</comment>
<dbReference type="InterPro" id="IPR023091">
    <property type="entry name" value="MetalPrtase_cat_dom_sf_prd"/>
</dbReference>
<dbReference type="PANTHER" id="PTHR46986:SF1">
    <property type="entry name" value="ENDORIBONUCLEASE YBEY, CHLOROPLASTIC"/>
    <property type="match status" value="1"/>
</dbReference>
<dbReference type="InterPro" id="IPR020549">
    <property type="entry name" value="YbeY_CS"/>
</dbReference>
<gene>
    <name evidence="9 10" type="primary">ybeY</name>
    <name evidence="10" type="ORF">HYG86_01610</name>
</gene>
<evidence type="ECO:0000256" key="6">
    <source>
        <dbReference type="ARBA" id="ARBA00022759"/>
    </source>
</evidence>
<sequence>MYPVIDSIDNIEIDQEHEELIEKVCGQVVQTENIQGDFEVNIIFVDDPFIKNLNKKFRGKDYPTDVLSFPFDVPEFMGEIYISIDTARRQAQEYQHSLTREIAFLTVHGLLHLLGYDHGDEPDEEMRKKEEEVLQRLNIVRG</sequence>
<keyword evidence="3 9" id="KW-0698">rRNA processing</keyword>
<evidence type="ECO:0000256" key="7">
    <source>
        <dbReference type="ARBA" id="ARBA00022801"/>
    </source>
</evidence>
<organism evidence="10 11">
    <name type="scientific">Alkalicella caledoniensis</name>
    <dbReference type="NCBI Taxonomy" id="2731377"/>
    <lineage>
        <taxon>Bacteria</taxon>
        <taxon>Bacillati</taxon>
        <taxon>Bacillota</taxon>
        <taxon>Clostridia</taxon>
        <taxon>Eubacteriales</taxon>
        <taxon>Proteinivoracaceae</taxon>
        <taxon>Alkalicella</taxon>
    </lineage>
</organism>
<dbReference type="AlphaFoldDB" id="A0A7G9WD16"/>
<keyword evidence="4 9" id="KW-0540">Nuclease</keyword>
<evidence type="ECO:0000256" key="8">
    <source>
        <dbReference type="ARBA" id="ARBA00022833"/>
    </source>
</evidence>
<keyword evidence="2 9" id="KW-0690">Ribosome biogenesis</keyword>
<dbReference type="InterPro" id="IPR002036">
    <property type="entry name" value="YbeY"/>
</dbReference>
<evidence type="ECO:0000256" key="2">
    <source>
        <dbReference type="ARBA" id="ARBA00022517"/>
    </source>
</evidence>
<feature type="binding site" evidence="9">
    <location>
        <position position="112"/>
    </location>
    <ligand>
        <name>Zn(2+)</name>
        <dbReference type="ChEBI" id="CHEBI:29105"/>
        <note>catalytic</note>
    </ligand>
</feature>
<keyword evidence="6 9" id="KW-0255">Endonuclease</keyword>
<evidence type="ECO:0000256" key="5">
    <source>
        <dbReference type="ARBA" id="ARBA00022723"/>
    </source>
</evidence>
<accession>A0A7G9WD16</accession>
<evidence type="ECO:0000256" key="4">
    <source>
        <dbReference type="ARBA" id="ARBA00022722"/>
    </source>
</evidence>
<dbReference type="PROSITE" id="PS01306">
    <property type="entry name" value="UPF0054"/>
    <property type="match status" value="1"/>
</dbReference>
<dbReference type="PANTHER" id="PTHR46986">
    <property type="entry name" value="ENDORIBONUCLEASE YBEY, CHLOROPLASTIC"/>
    <property type="match status" value="1"/>
</dbReference>
<comment type="function">
    <text evidence="9">Single strand-specific metallo-endoribonuclease involved in late-stage 70S ribosome quality control and in maturation of the 3' terminus of the 16S rRNA.</text>
</comment>
<evidence type="ECO:0000313" key="10">
    <source>
        <dbReference type="EMBL" id="QNO16578.1"/>
    </source>
</evidence>
<comment type="similarity">
    <text evidence="1 9">Belongs to the endoribonuclease YbeY family.</text>
</comment>
<dbReference type="KEGG" id="acae:HYG86_01610"/>
<comment type="subcellular location">
    <subcellularLocation>
        <location evidence="9">Cytoplasm</location>
    </subcellularLocation>
</comment>
<dbReference type="SUPFAM" id="SSF55486">
    <property type="entry name" value="Metalloproteases ('zincins'), catalytic domain"/>
    <property type="match status" value="1"/>
</dbReference>
<dbReference type="GO" id="GO:0004521">
    <property type="term" value="F:RNA endonuclease activity"/>
    <property type="evidence" value="ECO:0007669"/>
    <property type="project" value="UniProtKB-UniRule"/>
</dbReference>
<proteinExistence type="inferred from homology"/>
<dbReference type="EMBL" id="CP058559">
    <property type="protein sequence ID" value="QNO16578.1"/>
    <property type="molecule type" value="Genomic_DNA"/>
</dbReference>
<keyword evidence="5 9" id="KW-0479">Metal-binding</keyword>
<dbReference type="HAMAP" id="MF_00009">
    <property type="entry name" value="Endoribonucl_YbeY"/>
    <property type="match status" value="1"/>
</dbReference>
<keyword evidence="9" id="KW-0963">Cytoplasm</keyword>
<dbReference type="Pfam" id="PF02130">
    <property type="entry name" value="YbeY"/>
    <property type="match status" value="1"/>
</dbReference>
<feature type="binding site" evidence="9">
    <location>
        <position position="118"/>
    </location>
    <ligand>
        <name>Zn(2+)</name>
        <dbReference type="ChEBI" id="CHEBI:29105"/>
        <note>catalytic</note>
    </ligand>
</feature>
<feature type="binding site" evidence="9">
    <location>
        <position position="108"/>
    </location>
    <ligand>
        <name>Zn(2+)</name>
        <dbReference type="ChEBI" id="CHEBI:29105"/>
        <note>catalytic</note>
    </ligand>
</feature>
<name>A0A7G9WD16_ALKCA</name>
<dbReference type="EC" id="3.1.-.-" evidence="9"/>
<dbReference type="GO" id="GO:0004222">
    <property type="term" value="F:metalloendopeptidase activity"/>
    <property type="evidence" value="ECO:0007669"/>
    <property type="project" value="InterPro"/>
</dbReference>